<name>A0A6J4U2N2_9BACT</name>
<gene>
    <name evidence="2" type="ORF">AVDCRST_MAG49-653</name>
</gene>
<feature type="region of interest" description="Disordered" evidence="1">
    <location>
        <begin position="139"/>
        <end position="159"/>
    </location>
</feature>
<evidence type="ECO:0000256" key="1">
    <source>
        <dbReference type="SAM" id="MobiDB-lite"/>
    </source>
</evidence>
<evidence type="ECO:0000313" key="2">
    <source>
        <dbReference type="EMBL" id="CAA9539153.1"/>
    </source>
</evidence>
<reference evidence="2" key="1">
    <citation type="submission" date="2020-02" db="EMBL/GenBank/DDBJ databases">
        <authorList>
            <person name="Meier V. D."/>
        </authorList>
    </citation>
    <scope>NUCLEOTIDE SEQUENCE</scope>
    <source>
        <strain evidence="2">AVDCRST_MAG49</strain>
    </source>
</reference>
<feature type="compositionally biased region" description="Polar residues" evidence="1">
    <location>
        <begin position="93"/>
        <end position="102"/>
    </location>
</feature>
<protein>
    <submittedName>
        <fullName evidence="2">Uncharacterized protein</fullName>
    </submittedName>
</protein>
<organism evidence="2">
    <name type="scientific">uncultured Thermomicrobiales bacterium</name>
    <dbReference type="NCBI Taxonomy" id="1645740"/>
    <lineage>
        <taxon>Bacteria</taxon>
        <taxon>Pseudomonadati</taxon>
        <taxon>Thermomicrobiota</taxon>
        <taxon>Thermomicrobia</taxon>
        <taxon>Thermomicrobiales</taxon>
        <taxon>environmental samples</taxon>
    </lineage>
</organism>
<accession>A0A6J4U2N2</accession>
<sequence>MRPPFYRRGAGDLLAGVDRGAPRGTVEAASGGGRATRRSSPRTGPDRRWTHCGMRVTGRRGGGTRTASPDRGGPHGRSLRDGVGSRRPGSAGSEGTVTTRSPYLTAHRSGRRRCAPVPEGGPVGSARALRARRVGATLRSFDGSGVGGDRWRATQRRGR</sequence>
<feature type="region of interest" description="Disordered" evidence="1">
    <location>
        <begin position="1"/>
        <end position="126"/>
    </location>
</feature>
<dbReference type="AlphaFoldDB" id="A0A6J4U2N2"/>
<proteinExistence type="predicted"/>
<dbReference type="EMBL" id="CADCWG010000038">
    <property type="protein sequence ID" value="CAA9539153.1"/>
    <property type="molecule type" value="Genomic_DNA"/>
</dbReference>